<proteinExistence type="predicted"/>
<gene>
    <name evidence="2" type="ORF">SCARR_04988</name>
</gene>
<name>A0A6C2UU75_9BACT</name>
<accession>A0A6C2UU75</accession>
<sequence length="359" mass="36397">MKKSSIRFLITLLVTGSISASAQTGFTDGGGDHLWSNPANWSAGLPDAADAVTQTASGGALLNLDSDAGTVASFNNGNNSTSTFNIVSGGSLTTGGRFDIANSDGVGVGILNVDGGSLSVGGDFQLGRFGTRSGIVTLNTGSITASGQTQIGGWNTGTGDLTINGGTYTANERVRVGVTGAGALTMNAGTLDLTGQWGPGTLEVGNGAGDGLFVLNGGTVSVDLFSMDDTAAGSARAEINGGLLQIRNKWSDDAFTVANDDAEFFIGNGVVERDGDSISLFTSAVDAGNITWDSSSTTMLTENWDVSYTNGTGSILFVDYNDATAGSTTMWAAIPEPATLGLVAAMGGIMLMVRRAFML</sequence>
<keyword evidence="1" id="KW-0732">Signal</keyword>
<evidence type="ECO:0000256" key="1">
    <source>
        <dbReference type="SAM" id="SignalP"/>
    </source>
</evidence>
<feature type="signal peptide" evidence="1">
    <location>
        <begin position="1"/>
        <end position="22"/>
    </location>
</feature>
<dbReference type="Proteomes" id="UP000346198">
    <property type="component" value="Unassembled WGS sequence"/>
</dbReference>
<reference evidence="2 3" key="1">
    <citation type="submission" date="2019-04" db="EMBL/GenBank/DDBJ databases">
        <authorList>
            <person name="Van Vliet M D."/>
        </authorList>
    </citation>
    <scope>NUCLEOTIDE SEQUENCE [LARGE SCALE GENOMIC DNA]</scope>
    <source>
        <strain evidence="2 3">F21</strain>
    </source>
</reference>
<dbReference type="InterPro" id="IPR013424">
    <property type="entry name" value="Ice-binding_C"/>
</dbReference>
<feature type="chain" id="PRO_5025526590" description="PEP-CTERM protein-sorting domain-containing protein" evidence="1">
    <location>
        <begin position="23"/>
        <end position="359"/>
    </location>
</feature>
<evidence type="ECO:0000313" key="3">
    <source>
        <dbReference type="Proteomes" id="UP000346198"/>
    </source>
</evidence>
<dbReference type="RefSeq" id="WP_168433598.1">
    <property type="nucleotide sequence ID" value="NZ_CAAHFH010000003.1"/>
</dbReference>
<dbReference type="EMBL" id="CAAHFH010000003">
    <property type="protein sequence ID" value="VGO22891.1"/>
    <property type="molecule type" value="Genomic_DNA"/>
</dbReference>
<dbReference type="NCBIfam" id="TIGR02595">
    <property type="entry name" value="PEP_CTERM"/>
    <property type="match status" value="1"/>
</dbReference>
<keyword evidence="3" id="KW-1185">Reference proteome</keyword>
<evidence type="ECO:0000313" key="2">
    <source>
        <dbReference type="EMBL" id="VGO22891.1"/>
    </source>
</evidence>
<protein>
    <recommendedName>
        <fullName evidence="4">PEP-CTERM protein-sorting domain-containing protein</fullName>
    </recommendedName>
</protein>
<evidence type="ECO:0008006" key="4">
    <source>
        <dbReference type="Google" id="ProtNLM"/>
    </source>
</evidence>
<dbReference type="AlphaFoldDB" id="A0A6C2UU75"/>
<organism evidence="2 3">
    <name type="scientific">Pontiella sulfatireligans</name>
    <dbReference type="NCBI Taxonomy" id="2750658"/>
    <lineage>
        <taxon>Bacteria</taxon>
        <taxon>Pseudomonadati</taxon>
        <taxon>Kiritimatiellota</taxon>
        <taxon>Kiritimatiellia</taxon>
        <taxon>Kiritimatiellales</taxon>
        <taxon>Pontiellaceae</taxon>
        <taxon>Pontiella</taxon>
    </lineage>
</organism>